<keyword evidence="3" id="KW-0418">Kinase</keyword>
<sequence>QTQAWSASSSWTPSTENVQSPENLLSGHVAIPTDGTDVWEIDVRLLKFGAKVASGSYGDLYRGTYCSQDVAIKVLNPERINMDLQREFAQEVYIMRWCFKLDLLIQKYSGRFAIRMLSSLSVLVPDLRAYVLSLVIEHKPYDHKADVFSFGVVLWELLTRKIPYDYLTPLQAAIGVVQKGLRPTIPQNTLPKLADLLKKCWQQDPNQRPDFSEILENLQLIAKEVGSESEDRRKEKSSGGFFSVLRRGH</sequence>
<dbReference type="SUPFAM" id="SSF56112">
    <property type="entry name" value="Protein kinase-like (PK-like)"/>
    <property type="match status" value="1"/>
</dbReference>
<name>A0A199V3V2_ANACO</name>
<dbReference type="Gene3D" id="1.10.510.10">
    <property type="entry name" value="Transferase(Phosphotransferase) domain 1"/>
    <property type="match status" value="1"/>
</dbReference>
<protein>
    <submittedName>
        <fullName evidence="3">Serine/threonine-protein kinase STY17</fullName>
    </submittedName>
</protein>
<dbReference type="Pfam" id="PF07714">
    <property type="entry name" value="PK_Tyr_Ser-Thr"/>
    <property type="match status" value="1"/>
</dbReference>
<dbReference type="InterPro" id="IPR001245">
    <property type="entry name" value="Ser-Thr/Tyr_kinase_cat_dom"/>
</dbReference>
<dbReference type="PANTHER" id="PTHR44329">
    <property type="entry name" value="SERINE/THREONINE-PROTEIN KINASE TNNI3K-RELATED"/>
    <property type="match status" value="1"/>
</dbReference>
<dbReference type="Gene3D" id="3.30.200.20">
    <property type="entry name" value="Phosphorylase Kinase, domain 1"/>
    <property type="match status" value="1"/>
</dbReference>
<keyword evidence="3" id="KW-0808">Transferase</keyword>
<feature type="compositionally biased region" description="Basic and acidic residues" evidence="1">
    <location>
        <begin position="226"/>
        <end position="237"/>
    </location>
</feature>
<dbReference type="GO" id="GO:0005524">
    <property type="term" value="F:ATP binding"/>
    <property type="evidence" value="ECO:0007669"/>
    <property type="project" value="InterPro"/>
</dbReference>
<dbReference type="GO" id="GO:0004674">
    <property type="term" value="F:protein serine/threonine kinase activity"/>
    <property type="evidence" value="ECO:0007669"/>
    <property type="project" value="TreeGrafter"/>
</dbReference>
<accession>A0A199V3V2</accession>
<comment type="caution">
    <text evidence="3">The sequence shown here is derived from an EMBL/GenBank/DDBJ whole genome shotgun (WGS) entry which is preliminary data.</text>
</comment>
<dbReference type="STRING" id="4615.A0A199V3V2"/>
<dbReference type="PANTHER" id="PTHR44329:SF128">
    <property type="entry name" value="SERINE_THREONINE-PROTEIN KINASE STY46"/>
    <property type="match status" value="1"/>
</dbReference>
<evidence type="ECO:0000313" key="3">
    <source>
        <dbReference type="EMBL" id="OAY71540.1"/>
    </source>
</evidence>
<gene>
    <name evidence="3" type="ORF">ACMD2_09298</name>
</gene>
<organism evidence="3 4">
    <name type="scientific">Ananas comosus</name>
    <name type="common">Pineapple</name>
    <name type="synonym">Ananas ananas</name>
    <dbReference type="NCBI Taxonomy" id="4615"/>
    <lineage>
        <taxon>Eukaryota</taxon>
        <taxon>Viridiplantae</taxon>
        <taxon>Streptophyta</taxon>
        <taxon>Embryophyta</taxon>
        <taxon>Tracheophyta</taxon>
        <taxon>Spermatophyta</taxon>
        <taxon>Magnoliopsida</taxon>
        <taxon>Liliopsida</taxon>
        <taxon>Poales</taxon>
        <taxon>Bromeliaceae</taxon>
        <taxon>Bromelioideae</taxon>
        <taxon>Ananas</taxon>
    </lineage>
</organism>
<feature type="compositionally biased region" description="Low complexity" evidence="1">
    <location>
        <begin position="1"/>
        <end position="12"/>
    </location>
</feature>
<dbReference type="InterPro" id="IPR051681">
    <property type="entry name" value="Ser/Thr_Kinases-Pseudokinases"/>
</dbReference>
<evidence type="ECO:0000256" key="1">
    <source>
        <dbReference type="SAM" id="MobiDB-lite"/>
    </source>
</evidence>
<feature type="domain" description="Protein kinase" evidence="2">
    <location>
        <begin position="1"/>
        <end position="221"/>
    </location>
</feature>
<proteinExistence type="predicted"/>
<dbReference type="EMBL" id="LSRQ01003443">
    <property type="protein sequence ID" value="OAY71540.1"/>
    <property type="molecule type" value="Genomic_DNA"/>
</dbReference>
<feature type="non-terminal residue" evidence="3">
    <location>
        <position position="1"/>
    </location>
</feature>
<evidence type="ECO:0000259" key="2">
    <source>
        <dbReference type="PROSITE" id="PS50011"/>
    </source>
</evidence>
<dbReference type="AlphaFoldDB" id="A0A199V3V2"/>
<dbReference type="Proteomes" id="UP000092600">
    <property type="component" value="Unassembled WGS sequence"/>
</dbReference>
<feature type="region of interest" description="Disordered" evidence="1">
    <location>
        <begin position="226"/>
        <end position="249"/>
    </location>
</feature>
<feature type="region of interest" description="Disordered" evidence="1">
    <location>
        <begin position="1"/>
        <end position="20"/>
    </location>
</feature>
<dbReference type="PROSITE" id="PS50011">
    <property type="entry name" value="PROTEIN_KINASE_DOM"/>
    <property type="match status" value="1"/>
</dbReference>
<reference evidence="3 4" key="1">
    <citation type="journal article" date="2016" name="DNA Res.">
        <title>The draft genome of MD-2 pineapple using hybrid error correction of long reads.</title>
        <authorList>
            <person name="Redwan R.M."/>
            <person name="Saidin A."/>
            <person name="Kumar S.V."/>
        </authorList>
    </citation>
    <scope>NUCLEOTIDE SEQUENCE [LARGE SCALE GENOMIC DNA]</scope>
    <source>
        <strain evidence="4">cv. MD2</strain>
        <tissue evidence="3">Leaf</tissue>
    </source>
</reference>
<dbReference type="InterPro" id="IPR011009">
    <property type="entry name" value="Kinase-like_dom_sf"/>
</dbReference>
<dbReference type="InterPro" id="IPR000719">
    <property type="entry name" value="Prot_kinase_dom"/>
</dbReference>
<evidence type="ECO:0000313" key="4">
    <source>
        <dbReference type="Proteomes" id="UP000092600"/>
    </source>
</evidence>